<name>A0A7W9CHC7_9CAUL</name>
<keyword evidence="3" id="KW-1185">Reference proteome</keyword>
<dbReference type="InterPro" id="IPR006917">
    <property type="entry name" value="SOUL_heme-bd"/>
</dbReference>
<dbReference type="AlphaFoldDB" id="A0A7W9CHC7"/>
<gene>
    <name evidence="2" type="ORF">GGR13_001208</name>
</gene>
<evidence type="ECO:0000313" key="3">
    <source>
        <dbReference type="Proteomes" id="UP000545037"/>
    </source>
</evidence>
<proteinExistence type="predicted"/>
<evidence type="ECO:0008006" key="4">
    <source>
        <dbReference type="Google" id="ProtNLM"/>
    </source>
</evidence>
<feature type="signal peptide" evidence="1">
    <location>
        <begin position="1"/>
        <end position="21"/>
    </location>
</feature>
<sequence length="204" mass="22700">MMRRFLVLLLILLSIGSPAMATEEPKFTLVLKDGDFEVRDYAPTVVAEVTVSGNQGQASNQGFRILAGYIFGGNTAQRSIAMTAPVAQRQASERIAMTAPVTQRSAGSDWIVRFTMPSEYTLGTLPRPDDRRITLRDEPGQRMAVMRFSGIANARSAERHTRELDVQLQARGLRRTGPTSLAQYDAPWTPWFMRRNEIMVPIAG</sequence>
<comment type="caution">
    <text evidence="2">The sequence shown here is derived from an EMBL/GenBank/DDBJ whole genome shotgun (WGS) entry which is preliminary data.</text>
</comment>
<dbReference type="Proteomes" id="UP000545037">
    <property type="component" value="Unassembled WGS sequence"/>
</dbReference>
<reference evidence="2 3" key="1">
    <citation type="submission" date="2020-08" db="EMBL/GenBank/DDBJ databases">
        <title>Genomic Encyclopedia of Type Strains, Phase IV (KMG-IV): sequencing the most valuable type-strain genomes for metagenomic binning, comparative biology and taxonomic classification.</title>
        <authorList>
            <person name="Goeker M."/>
        </authorList>
    </citation>
    <scope>NUCLEOTIDE SEQUENCE [LARGE SCALE GENOMIC DNA]</scope>
    <source>
        <strain evidence="2 3">DSM 4737</strain>
    </source>
</reference>
<evidence type="ECO:0000256" key="1">
    <source>
        <dbReference type="SAM" id="SignalP"/>
    </source>
</evidence>
<keyword evidence="1" id="KW-0732">Signal</keyword>
<organism evidence="2 3">
    <name type="scientific">Brevundimonas variabilis</name>
    <dbReference type="NCBI Taxonomy" id="74312"/>
    <lineage>
        <taxon>Bacteria</taxon>
        <taxon>Pseudomonadati</taxon>
        <taxon>Pseudomonadota</taxon>
        <taxon>Alphaproteobacteria</taxon>
        <taxon>Caulobacterales</taxon>
        <taxon>Caulobacteraceae</taxon>
        <taxon>Brevundimonas</taxon>
    </lineage>
</organism>
<dbReference type="PANTHER" id="PTHR11220:SF58">
    <property type="entry name" value="SOUL HEME-BINDING FAMILY PROTEIN"/>
    <property type="match status" value="1"/>
</dbReference>
<protein>
    <recommendedName>
        <fullName evidence="4">Heme-binding protein</fullName>
    </recommendedName>
</protein>
<dbReference type="RefSeq" id="WP_221230440.1">
    <property type="nucleotide sequence ID" value="NZ_JACHOR010000002.1"/>
</dbReference>
<evidence type="ECO:0000313" key="2">
    <source>
        <dbReference type="EMBL" id="MBB5745624.1"/>
    </source>
</evidence>
<dbReference type="EMBL" id="JACHOR010000002">
    <property type="protein sequence ID" value="MBB5745624.1"/>
    <property type="molecule type" value="Genomic_DNA"/>
</dbReference>
<dbReference type="PANTHER" id="PTHR11220">
    <property type="entry name" value="HEME-BINDING PROTEIN-RELATED"/>
    <property type="match status" value="1"/>
</dbReference>
<dbReference type="SUPFAM" id="SSF55136">
    <property type="entry name" value="Probable bacterial effector-binding domain"/>
    <property type="match status" value="1"/>
</dbReference>
<accession>A0A7W9CHC7</accession>
<dbReference type="InterPro" id="IPR011256">
    <property type="entry name" value="Reg_factor_effector_dom_sf"/>
</dbReference>
<dbReference type="Gene3D" id="3.20.80.10">
    <property type="entry name" value="Regulatory factor, effector binding domain"/>
    <property type="match status" value="1"/>
</dbReference>
<feature type="chain" id="PRO_5031462676" description="Heme-binding protein" evidence="1">
    <location>
        <begin position="22"/>
        <end position="204"/>
    </location>
</feature>
<dbReference type="Pfam" id="PF04832">
    <property type="entry name" value="SOUL"/>
    <property type="match status" value="1"/>
</dbReference>